<protein>
    <recommendedName>
        <fullName evidence="1">Leucine rich repeat variant domain-containing protein</fullName>
    </recommendedName>
</protein>
<reference evidence="2 3" key="1">
    <citation type="journal article" date="2019" name="Int. J. Syst. Evol. Microbiol.">
        <title>Bifidobacterium jacchi sp. nov., isolated from the faeces of a baby common marmoset (Callithrix jacchus).</title>
        <authorList>
            <person name="Modesto M."/>
            <person name="Watanabe K."/>
            <person name="Arita M."/>
            <person name="Satti M."/>
            <person name="Oki K."/>
            <person name="Sciavilla P."/>
            <person name="Patavino C."/>
            <person name="Camma C."/>
            <person name="Michelini S."/>
            <person name="Sgorbati B."/>
            <person name="Mattarelli P."/>
        </authorList>
    </citation>
    <scope>NUCLEOTIDE SEQUENCE [LARGE SCALE GENOMIC DNA]</scope>
    <source>
        <strain evidence="2 3">MRM 9.3</strain>
    </source>
</reference>
<name>A0A5N5RHD9_9BIFI</name>
<dbReference type="OrthoDB" id="5179995at2"/>
<dbReference type="AlphaFoldDB" id="A0A5N5RHD9"/>
<dbReference type="EMBL" id="RQSP01000022">
    <property type="protein sequence ID" value="KAB5606619.1"/>
    <property type="molecule type" value="Genomic_DNA"/>
</dbReference>
<dbReference type="InterPro" id="IPR057893">
    <property type="entry name" value="LRV_2"/>
</dbReference>
<evidence type="ECO:0000259" key="1">
    <source>
        <dbReference type="Pfam" id="PF25591"/>
    </source>
</evidence>
<proteinExistence type="predicted"/>
<dbReference type="RefSeq" id="WP_151917026.1">
    <property type="nucleotide sequence ID" value="NZ_RQSP01000022.1"/>
</dbReference>
<evidence type="ECO:0000313" key="3">
    <source>
        <dbReference type="Proteomes" id="UP000326336"/>
    </source>
</evidence>
<feature type="domain" description="Leucine rich repeat variant" evidence="1">
    <location>
        <begin position="215"/>
        <end position="273"/>
    </location>
</feature>
<dbReference type="Proteomes" id="UP000326336">
    <property type="component" value="Unassembled WGS sequence"/>
</dbReference>
<keyword evidence="3" id="KW-1185">Reference proteome</keyword>
<evidence type="ECO:0000313" key="2">
    <source>
        <dbReference type="EMBL" id="KAB5606619.1"/>
    </source>
</evidence>
<comment type="caution">
    <text evidence="2">The sequence shown here is derived from an EMBL/GenBank/DDBJ whole genome shotgun (WGS) entry which is preliminary data.</text>
</comment>
<feature type="domain" description="Leucine rich repeat variant" evidence="1">
    <location>
        <begin position="7"/>
        <end position="63"/>
    </location>
</feature>
<gene>
    <name evidence="2" type="ORF">EHS19_06815</name>
</gene>
<organism evidence="2 3">
    <name type="scientific">Bifidobacterium jacchi</name>
    <dbReference type="NCBI Taxonomy" id="2490545"/>
    <lineage>
        <taxon>Bacteria</taxon>
        <taxon>Bacillati</taxon>
        <taxon>Actinomycetota</taxon>
        <taxon>Actinomycetes</taxon>
        <taxon>Bifidobacteriales</taxon>
        <taxon>Bifidobacteriaceae</taxon>
        <taxon>Bifidobacterium</taxon>
    </lineage>
</organism>
<accession>A0A5N5RHD9</accession>
<dbReference type="Pfam" id="PF25591">
    <property type="entry name" value="LRV_2"/>
    <property type="match status" value="2"/>
</dbReference>
<sequence>MVDYELAVATVQDPNADPVLLAKIAYENPDFGANVAANPRAYAGLKRWIAEFGDERARQYLASLGIVAQAGPVVDQQAPATAAAATPAAVTEPAATPAAAPATTEPAAQPVAATYDYAQPAAQAAVEPTAQPAYAAADYAAQPVSDAAYAAAQPQNVQQTYQPANYADASQSAYAAAYAAEPQPAAAQSAAVQPAAAQPAASGFEVPVATNQYGYTAEQALDPNTDATTLAYIAQYAPELRPCLARNPSTYPELLEWLGQLNDPAVNAALATR</sequence>